<dbReference type="PANTHER" id="PTHR18964:SF149">
    <property type="entry name" value="BIFUNCTIONAL UDP-N-ACETYLGLUCOSAMINE 2-EPIMERASE_N-ACETYLMANNOSAMINE KINASE"/>
    <property type="match status" value="1"/>
</dbReference>
<name>A0A9X2KIJ7_9MICC</name>
<dbReference type="AlphaFoldDB" id="A0A9X2KIJ7"/>
<dbReference type="InterPro" id="IPR036388">
    <property type="entry name" value="WH-like_DNA-bd_sf"/>
</dbReference>
<dbReference type="InterPro" id="IPR036390">
    <property type="entry name" value="WH_DNA-bd_sf"/>
</dbReference>
<dbReference type="PANTHER" id="PTHR18964">
    <property type="entry name" value="ROK (REPRESSOR, ORF, KINASE) FAMILY"/>
    <property type="match status" value="1"/>
</dbReference>
<dbReference type="Pfam" id="PF00480">
    <property type="entry name" value="ROK"/>
    <property type="match status" value="1"/>
</dbReference>
<comment type="caution">
    <text evidence="3">The sequence shown here is derived from an EMBL/GenBank/DDBJ whole genome shotgun (WGS) entry which is preliminary data.</text>
</comment>
<dbReference type="Pfam" id="PF09339">
    <property type="entry name" value="HTH_IclR"/>
    <property type="match status" value="1"/>
</dbReference>
<proteinExistence type="inferred from homology"/>
<dbReference type="SUPFAM" id="SSF53067">
    <property type="entry name" value="Actin-like ATPase domain"/>
    <property type="match status" value="1"/>
</dbReference>
<keyword evidence="4" id="KW-1185">Reference proteome</keyword>
<evidence type="ECO:0000256" key="1">
    <source>
        <dbReference type="ARBA" id="ARBA00006479"/>
    </source>
</evidence>
<dbReference type="InterPro" id="IPR005471">
    <property type="entry name" value="Tscrpt_reg_IclR_N"/>
</dbReference>
<dbReference type="Gene3D" id="1.10.10.10">
    <property type="entry name" value="Winged helix-like DNA-binding domain superfamily/Winged helix DNA-binding domain"/>
    <property type="match status" value="1"/>
</dbReference>
<organism evidence="3 4">
    <name type="scientific">Rothia santali</name>
    <dbReference type="NCBI Taxonomy" id="2949643"/>
    <lineage>
        <taxon>Bacteria</taxon>
        <taxon>Bacillati</taxon>
        <taxon>Actinomycetota</taxon>
        <taxon>Actinomycetes</taxon>
        <taxon>Micrococcales</taxon>
        <taxon>Micrococcaceae</taxon>
        <taxon>Rothia</taxon>
    </lineage>
</organism>
<dbReference type="EMBL" id="JANAFB010000015">
    <property type="protein sequence ID" value="MCP3425904.1"/>
    <property type="molecule type" value="Genomic_DNA"/>
</dbReference>
<dbReference type="InterPro" id="IPR043129">
    <property type="entry name" value="ATPase_NBD"/>
</dbReference>
<feature type="domain" description="HTH iclR-type" evidence="2">
    <location>
        <begin position="23"/>
        <end position="64"/>
    </location>
</feature>
<sequence>MVTAHARSESSSSQYLRRMNARKVLDYMWRGRPATATELMEATGLTRSTVLALCKDLAEQGWLEALQNAREVGSYSKGRPALRYAFRPGALFVVGVDSGPHRVSAAVADLRGEELARAEREFGHEEVGGEERRGEILAAVDAALAEAGVPAEGVGAMVIGVPAPVDAEGRSPEGLNEFWTLMNPELSTLGLERGWPTAIENDANLAALAELHRDPAARESSLAALLSGERFGAGLVLNGELLRQPRGGAGEMGMLELVEGVGSAEGLAAWARRLAREAVERGERTVLADRAPGEIRAKHVFDAAAAGDAVAAGVVERLADILARVCVALAGPLDLDRIVVSGGIAPAAGELVRAARERIAGYLYAPWLEVQVSELGADAVRVGAVHGAVEMVRAGALDERP</sequence>
<dbReference type="GO" id="GO:0003677">
    <property type="term" value="F:DNA binding"/>
    <property type="evidence" value="ECO:0007669"/>
    <property type="project" value="InterPro"/>
</dbReference>
<dbReference type="CDD" id="cd23763">
    <property type="entry name" value="ASKHA_ATPase_ROK"/>
    <property type="match status" value="1"/>
</dbReference>
<gene>
    <name evidence="3" type="ORF">NBM05_07760</name>
</gene>
<dbReference type="SUPFAM" id="SSF46785">
    <property type="entry name" value="Winged helix' DNA-binding domain"/>
    <property type="match status" value="1"/>
</dbReference>
<dbReference type="RefSeq" id="WP_254166323.1">
    <property type="nucleotide sequence ID" value="NZ_JANAFB010000015.1"/>
</dbReference>
<reference evidence="3" key="1">
    <citation type="submission" date="2022-06" db="EMBL/GenBank/DDBJ databases">
        <title>Rothia sp. isolated from sandalwood seedling.</title>
        <authorList>
            <person name="Tuikhar N."/>
            <person name="Kirdat K."/>
            <person name="Thorat V."/>
            <person name="Swetha P."/>
            <person name="Padma S."/>
            <person name="Sundararaj R."/>
            <person name="Yadav A."/>
        </authorList>
    </citation>
    <scope>NUCLEOTIDE SEQUENCE</scope>
    <source>
        <strain evidence="3">AR01</strain>
    </source>
</reference>
<dbReference type="Proteomes" id="UP001139502">
    <property type="component" value="Unassembled WGS sequence"/>
</dbReference>
<evidence type="ECO:0000259" key="2">
    <source>
        <dbReference type="Pfam" id="PF09339"/>
    </source>
</evidence>
<protein>
    <submittedName>
        <fullName evidence="3">ROK family protein</fullName>
    </submittedName>
</protein>
<accession>A0A9X2KIJ7</accession>
<dbReference type="GO" id="GO:0006355">
    <property type="term" value="P:regulation of DNA-templated transcription"/>
    <property type="evidence" value="ECO:0007669"/>
    <property type="project" value="InterPro"/>
</dbReference>
<evidence type="ECO:0000313" key="3">
    <source>
        <dbReference type="EMBL" id="MCP3425904.1"/>
    </source>
</evidence>
<dbReference type="InterPro" id="IPR000600">
    <property type="entry name" value="ROK"/>
</dbReference>
<comment type="similarity">
    <text evidence="1">Belongs to the ROK (NagC/XylR) family.</text>
</comment>
<evidence type="ECO:0000313" key="4">
    <source>
        <dbReference type="Proteomes" id="UP001139502"/>
    </source>
</evidence>
<dbReference type="Gene3D" id="3.30.420.40">
    <property type="match status" value="2"/>
</dbReference>